<evidence type="ECO:0000256" key="1">
    <source>
        <dbReference type="SAM" id="MobiDB-lite"/>
    </source>
</evidence>
<feature type="domain" description="Integrase catalytic" evidence="2">
    <location>
        <begin position="88"/>
        <end position="256"/>
    </location>
</feature>
<dbReference type="GO" id="GO:0003676">
    <property type="term" value="F:nucleic acid binding"/>
    <property type="evidence" value="ECO:0007669"/>
    <property type="project" value="InterPro"/>
</dbReference>
<keyword evidence="4" id="KW-1185">Reference proteome</keyword>
<feature type="region of interest" description="Disordered" evidence="1">
    <location>
        <begin position="247"/>
        <end position="287"/>
    </location>
</feature>
<dbReference type="Pfam" id="PF24764">
    <property type="entry name" value="rva_4"/>
    <property type="match status" value="1"/>
</dbReference>
<dbReference type="InterPro" id="IPR036397">
    <property type="entry name" value="RNaseH_sf"/>
</dbReference>
<feature type="region of interest" description="Disordered" evidence="1">
    <location>
        <begin position="1"/>
        <end position="20"/>
    </location>
</feature>
<protein>
    <submittedName>
        <fullName evidence="3">DDE-type integrase/transposase/recombinase</fullName>
    </submittedName>
</protein>
<dbReference type="PANTHER" id="PTHR35004">
    <property type="entry name" value="TRANSPOSASE RV3428C-RELATED"/>
    <property type="match status" value="1"/>
</dbReference>
<dbReference type="PANTHER" id="PTHR35004:SF7">
    <property type="entry name" value="INTEGRASE PROTEIN"/>
    <property type="match status" value="1"/>
</dbReference>
<feature type="non-terminal residue" evidence="3">
    <location>
        <position position="287"/>
    </location>
</feature>
<dbReference type="OrthoDB" id="52928at2"/>
<organism evidence="3 4">
    <name type="scientific">Georgenia thermotolerans</name>
    <dbReference type="NCBI Taxonomy" id="527326"/>
    <lineage>
        <taxon>Bacteria</taxon>
        <taxon>Bacillati</taxon>
        <taxon>Actinomycetota</taxon>
        <taxon>Actinomycetes</taxon>
        <taxon>Micrococcales</taxon>
        <taxon>Bogoriellaceae</taxon>
        <taxon>Georgenia</taxon>
    </lineage>
</organism>
<dbReference type="PROSITE" id="PS50994">
    <property type="entry name" value="INTEGRASE"/>
    <property type="match status" value="1"/>
</dbReference>
<feature type="compositionally biased region" description="Pro residues" evidence="1">
    <location>
        <begin position="261"/>
        <end position="270"/>
    </location>
</feature>
<dbReference type="EMBL" id="WHJE01000297">
    <property type="protein sequence ID" value="KAE8762077.1"/>
    <property type="molecule type" value="Genomic_DNA"/>
</dbReference>
<dbReference type="Pfam" id="PF13683">
    <property type="entry name" value="rve_3"/>
    <property type="match status" value="1"/>
</dbReference>
<comment type="caution">
    <text evidence="3">The sequence shown here is derived from an EMBL/GenBank/DDBJ whole genome shotgun (WGS) entry which is preliminary data.</text>
</comment>
<dbReference type="Proteomes" id="UP000451860">
    <property type="component" value="Unassembled WGS sequence"/>
</dbReference>
<evidence type="ECO:0000313" key="4">
    <source>
        <dbReference type="Proteomes" id="UP000451860"/>
    </source>
</evidence>
<sequence length="287" mass="31449">MAAWAPRSRRPRRSPSKTPPEVIEQALAVRAELKKAGLDHGPLSVMDKMTALGLPAPSRATLARIFLKAGAVDPEPRKRPRASYRRFVYPAPNCLWQLDGFTYPLAGGREGTILQVVDDHSRMILASLAAAGETSEAVLAVVRTAIARHGIPQRFLSDNGVALNPTRRKRRGQLVDYLTRLGVDTITGKPGKPTTQGKSERHHRTTALWLDARELAADLPHMQQLLEEFEVVYNTQRPHQALPGRITPRQAWDATPKAPEPEPAPEPIPDAPALAKAEGQATRVVTA</sequence>
<accession>A0A7J5UI77</accession>
<dbReference type="Gene3D" id="3.30.420.10">
    <property type="entry name" value="Ribonuclease H-like superfamily/Ribonuclease H"/>
    <property type="match status" value="1"/>
</dbReference>
<dbReference type="AlphaFoldDB" id="A0A7J5UI77"/>
<reference evidence="3 4" key="1">
    <citation type="submission" date="2019-10" db="EMBL/GenBank/DDBJ databases">
        <title>Georgenia wutianyii sp. nov. and Georgenia yuyongxinii sp. nov. isolated from plateau pika (Ochotona curzoniae) in the Qinghai-Tibet plateau of China.</title>
        <authorList>
            <person name="Tian Z."/>
        </authorList>
    </citation>
    <scope>NUCLEOTIDE SEQUENCE [LARGE SCALE GENOMIC DNA]</scope>
    <source>
        <strain evidence="3 4">DSM 21501</strain>
    </source>
</reference>
<dbReference type="SUPFAM" id="SSF53098">
    <property type="entry name" value="Ribonuclease H-like"/>
    <property type="match status" value="1"/>
</dbReference>
<name>A0A7J5UI77_9MICO</name>
<evidence type="ECO:0000313" key="3">
    <source>
        <dbReference type="EMBL" id="KAE8762077.1"/>
    </source>
</evidence>
<dbReference type="InterPro" id="IPR012337">
    <property type="entry name" value="RNaseH-like_sf"/>
</dbReference>
<proteinExistence type="predicted"/>
<dbReference type="InterPro" id="IPR001584">
    <property type="entry name" value="Integrase_cat-core"/>
</dbReference>
<dbReference type="GO" id="GO:0015074">
    <property type="term" value="P:DNA integration"/>
    <property type="evidence" value="ECO:0007669"/>
    <property type="project" value="InterPro"/>
</dbReference>
<gene>
    <name evidence="3" type="ORF">GB883_21235</name>
</gene>
<dbReference type="InterPro" id="IPR058913">
    <property type="entry name" value="Integrase_dom_put"/>
</dbReference>
<evidence type="ECO:0000259" key="2">
    <source>
        <dbReference type="PROSITE" id="PS50994"/>
    </source>
</evidence>